<dbReference type="Gene3D" id="3.40.50.150">
    <property type="entry name" value="Vaccinia Virus protein VP39"/>
    <property type="match status" value="1"/>
</dbReference>
<evidence type="ECO:0000313" key="1">
    <source>
        <dbReference type="EMBL" id="ROR99075.1"/>
    </source>
</evidence>
<dbReference type="AlphaFoldDB" id="A0A3N2DH06"/>
<dbReference type="Proteomes" id="UP000275394">
    <property type="component" value="Unassembled WGS sequence"/>
</dbReference>
<dbReference type="OrthoDB" id="5563826at2"/>
<gene>
    <name evidence="1" type="ORF">EDC56_3315</name>
</gene>
<organism evidence="1 2">
    <name type="scientific">Sinobacterium caligoides</name>
    <dbReference type="NCBI Taxonomy" id="933926"/>
    <lineage>
        <taxon>Bacteria</taxon>
        <taxon>Pseudomonadati</taxon>
        <taxon>Pseudomonadota</taxon>
        <taxon>Gammaproteobacteria</taxon>
        <taxon>Cellvibrionales</taxon>
        <taxon>Spongiibacteraceae</taxon>
        <taxon>Sinobacterium</taxon>
    </lineage>
</organism>
<keyword evidence="2" id="KW-1185">Reference proteome</keyword>
<accession>A0A3N2DH06</accession>
<dbReference type="EMBL" id="RKHR01000006">
    <property type="protein sequence ID" value="ROR99075.1"/>
    <property type="molecule type" value="Genomic_DNA"/>
</dbReference>
<dbReference type="InterPro" id="IPR029063">
    <property type="entry name" value="SAM-dependent_MTases_sf"/>
</dbReference>
<comment type="caution">
    <text evidence="1">The sequence shown here is derived from an EMBL/GenBank/DDBJ whole genome shotgun (WGS) entry which is preliminary data.</text>
</comment>
<evidence type="ECO:0000313" key="2">
    <source>
        <dbReference type="Proteomes" id="UP000275394"/>
    </source>
</evidence>
<dbReference type="InterPro" id="IPR010342">
    <property type="entry name" value="DUF938"/>
</dbReference>
<name>A0A3N2DH06_9GAMM</name>
<dbReference type="SUPFAM" id="SSF53335">
    <property type="entry name" value="S-adenosyl-L-methionine-dependent methyltransferases"/>
    <property type="match status" value="1"/>
</dbReference>
<sequence length="217" mass="23839">MITASTAAYPANKNGCLAVAKAYSAACDNNKAAILAVLQQAFSSATTVLEIGAGTGQHAVFFAPALPHLQWLATEREAVCATTLPWLDEAQCDNLHGPISLDVSATPWPDEALSADALFTANTLHIMSWSSVQQLFRRLAALPRLQRLCIYGPFNYDGEYTSDSNARFDQWLQQRDRHSAIRDVEAVQQLATEAGFHLYADHALPANNRLLEWHRDS</sequence>
<protein>
    <submittedName>
        <fullName evidence="1">Uncharacterized protein DUF938</fullName>
    </submittedName>
</protein>
<dbReference type="Pfam" id="PF06080">
    <property type="entry name" value="DUF938"/>
    <property type="match status" value="1"/>
</dbReference>
<dbReference type="PANTHER" id="PTHR20974">
    <property type="entry name" value="UPF0585 PROTEIN CG18661"/>
    <property type="match status" value="1"/>
</dbReference>
<proteinExistence type="predicted"/>
<reference evidence="1 2" key="1">
    <citation type="submission" date="2018-11" db="EMBL/GenBank/DDBJ databases">
        <title>Genomic Encyclopedia of Type Strains, Phase IV (KMG-IV): sequencing the most valuable type-strain genomes for metagenomic binning, comparative biology and taxonomic classification.</title>
        <authorList>
            <person name="Goeker M."/>
        </authorList>
    </citation>
    <scope>NUCLEOTIDE SEQUENCE [LARGE SCALE GENOMIC DNA]</scope>
    <source>
        <strain evidence="1 2">DSM 100316</strain>
    </source>
</reference>
<dbReference type="PANTHER" id="PTHR20974:SF0">
    <property type="entry name" value="UPF0585 PROTEIN CG18661"/>
    <property type="match status" value="1"/>
</dbReference>